<accession>A0ABV6N331</accession>
<keyword evidence="1" id="KW-0732">Signal</keyword>
<evidence type="ECO:0000313" key="2">
    <source>
        <dbReference type="EMBL" id="MFC0546998.1"/>
    </source>
</evidence>
<reference evidence="2 3" key="1">
    <citation type="submission" date="2024-09" db="EMBL/GenBank/DDBJ databases">
        <authorList>
            <person name="Sun Q."/>
            <person name="Mori K."/>
        </authorList>
    </citation>
    <scope>NUCLEOTIDE SEQUENCE [LARGE SCALE GENOMIC DNA]</scope>
    <source>
        <strain evidence="2 3">TBRC 1432</strain>
    </source>
</reference>
<dbReference type="Pfam" id="PF05096">
    <property type="entry name" value="Glu_cyclase_2"/>
    <property type="match status" value="1"/>
</dbReference>
<proteinExistence type="predicted"/>
<evidence type="ECO:0000256" key="1">
    <source>
        <dbReference type="SAM" id="SignalP"/>
    </source>
</evidence>
<organism evidence="2 3">
    <name type="scientific">Kutzneria chonburiensis</name>
    <dbReference type="NCBI Taxonomy" id="1483604"/>
    <lineage>
        <taxon>Bacteria</taxon>
        <taxon>Bacillati</taxon>
        <taxon>Actinomycetota</taxon>
        <taxon>Actinomycetes</taxon>
        <taxon>Pseudonocardiales</taxon>
        <taxon>Pseudonocardiaceae</taxon>
        <taxon>Kutzneria</taxon>
    </lineage>
</organism>
<gene>
    <name evidence="2" type="ORF">ACFFH7_36195</name>
</gene>
<dbReference type="SUPFAM" id="SSF50969">
    <property type="entry name" value="YVTN repeat-like/Quinoprotein amine dehydrogenase"/>
    <property type="match status" value="1"/>
</dbReference>
<keyword evidence="3" id="KW-1185">Reference proteome</keyword>
<dbReference type="PROSITE" id="PS51257">
    <property type="entry name" value="PROKAR_LIPOPROTEIN"/>
    <property type="match status" value="1"/>
</dbReference>
<comment type="caution">
    <text evidence="2">The sequence shown here is derived from an EMBL/GenBank/DDBJ whole genome shotgun (WGS) entry which is preliminary data.</text>
</comment>
<protein>
    <submittedName>
        <fullName evidence="2">Glutaminyl-peptide cyclotransferase</fullName>
    </submittedName>
</protein>
<dbReference type="InterPro" id="IPR015943">
    <property type="entry name" value="WD40/YVTN_repeat-like_dom_sf"/>
</dbReference>
<dbReference type="Gene3D" id="2.130.10.10">
    <property type="entry name" value="YVTN repeat-like/Quinoprotein amine dehydrogenase"/>
    <property type="match status" value="1"/>
</dbReference>
<dbReference type="Proteomes" id="UP001589810">
    <property type="component" value="Unassembled WGS sequence"/>
</dbReference>
<feature type="chain" id="PRO_5046279527" evidence="1">
    <location>
        <begin position="18"/>
        <end position="248"/>
    </location>
</feature>
<dbReference type="PANTHER" id="PTHR31270:SF1">
    <property type="entry name" value="GLUTAMINYL-PEPTIDE CYCLOTRANSFERASE"/>
    <property type="match status" value="1"/>
</dbReference>
<evidence type="ECO:0000313" key="3">
    <source>
        <dbReference type="Proteomes" id="UP001589810"/>
    </source>
</evidence>
<dbReference type="PANTHER" id="PTHR31270">
    <property type="entry name" value="GLUTAMINYL-PEPTIDE CYCLOTRANSFERASE"/>
    <property type="match status" value="1"/>
</dbReference>
<dbReference type="InterPro" id="IPR007788">
    <property type="entry name" value="QCT"/>
</dbReference>
<dbReference type="EMBL" id="JBHLUD010000013">
    <property type="protein sequence ID" value="MFC0546998.1"/>
    <property type="molecule type" value="Genomic_DNA"/>
</dbReference>
<sequence length="248" mass="26637">MRAAPLLLAVVLLTGCAAPGGPEKLRVEVLGTVTHDTSAFTEGYELADGVLYESTGLQGSSTLRAVDPGTGKVLKSVDLPAEYFGEGIAVVGDRIWQLTWQQNVAMLRDRSTLQQLSTASYQDEGWGLCYDGKRLIMSDGTSLLTFRDPKTFAVTGHVQVDYQGQLNELECADGSVWANVYPTKTIIRVDPGSGAVQGVADLSALGPKDDTTPDDVLNGISVAPAAGEFLVTGKRWPLVYRVRFVRED</sequence>
<feature type="signal peptide" evidence="1">
    <location>
        <begin position="1"/>
        <end position="17"/>
    </location>
</feature>
<dbReference type="InterPro" id="IPR011044">
    <property type="entry name" value="Quino_amine_DH_bsu"/>
</dbReference>
<name>A0ABV6N331_9PSEU</name>
<dbReference type="RefSeq" id="WP_273937231.1">
    <property type="nucleotide sequence ID" value="NZ_CP097263.1"/>
</dbReference>